<dbReference type="InterPro" id="IPR050469">
    <property type="entry name" value="Diguanylate_Cyclase"/>
</dbReference>
<dbReference type="EMBL" id="FZOC01000003">
    <property type="protein sequence ID" value="SNR87256.1"/>
    <property type="molecule type" value="Genomic_DNA"/>
</dbReference>
<dbReference type="AlphaFoldDB" id="A0A238ZV01"/>
<sequence length="257" mass="28210">MTRPDGPIPNPPLCPRSASFVHMACLALSAAALFAEFLIAYSLMVGGGATAPLRPAWAILVAGLLLLALQGVLVQTALVRPLREAGLRVEQLAQAMEQHTHRDLLTGLLNRIAFEQMVVRELESLRRYGAGFCGVMLDAEGLRRVNETQGYEAGDLALHELGQLLKRNVRKADLLFRWRSGTFLLLATGIGPEQAQLFAEKLRRVVEGHEFRPGVRLGACVAVAQARPEDEPEQFVARMKTALALERERCERDGPEA</sequence>
<dbReference type="NCBIfam" id="TIGR00254">
    <property type="entry name" value="GGDEF"/>
    <property type="match status" value="1"/>
</dbReference>
<dbReference type="InterPro" id="IPR043128">
    <property type="entry name" value="Rev_trsase/Diguanyl_cyclase"/>
</dbReference>
<evidence type="ECO:0000313" key="6">
    <source>
        <dbReference type="Proteomes" id="UP000198324"/>
    </source>
</evidence>
<comment type="catalytic activity">
    <reaction evidence="2">
        <text>2 GTP = 3',3'-c-di-GMP + 2 diphosphate</text>
        <dbReference type="Rhea" id="RHEA:24898"/>
        <dbReference type="ChEBI" id="CHEBI:33019"/>
        <dbReference type="ChEBI" id="CHEBI:37565"/>
        <dbReference type="ChEBI" id="CHEBI:58805"/>
        <dbReference type="EC" id="2.7.7.65"/>
    </reaction>
</comment>
<dbReference type="PANTHER" id="PTHR45138">
    <property type="entry name" value="REGULATORY COMPONENTS OF SENSORY TRANSDUCTION SYSTEM"/>
    <property type="match status" value="1"/>
</dbReference>
<dbReference type="Gene3D" id="3.30.70.270">
    <property type="match status" value="1"/>
</dbReference>
<evidence type="ECO:0000256" key="3">
    <source>
        <dbReference type="SAM" id="Phobius"/>
    </source>
</evidence>
<keyword evidence="3" id="KW-0812">Transmembrane</keyword>
<dbReference type="SUPFAM" id="SSF55073">
    <property type="entry name" value="Nucleotide cyclase"/>
    <property type="match status" value="1"/>
</dbReference>
<evidence type="ECO:0000313" key="5">
    <source>
        <dbReference type="EMBL" id="SNR87256.1"/>
    </source>
</evidence>
<dbReference type="InterPro" id="IPR029787">
    <property type="entry name" value="Nucleotide_cyclase"/>
</dbReference>
<dbReference type="InterPro" id="IPR000160">
    <property type="entry name" value="GGDEF_dom"/>
</dbReference>
<evidence type="ECO:0000259" key="4">
    <source>
        <dbReference type="PROSITE" id="PS50887"/>
    </source>
</evidence>
<reference evidence="5 6" key="1">
    <citation type="submission" date="2017-06" db="EMBL/GenBank/DDBJ databases">
        <authorList>
            <person name="Kim H.J."/>
            <person name="Triplett B.A."/>
        </authorList>
    </citation>
    <scope>NUCLEOTIDE SEQUENCE [LARGE SCALE GENOMIC DNA]</scope>
    <source>
        <strain evidence="5 6">DSM 13116</strain>
    </source>
</reference>
<dbReference type="GO" id="GO:1902201">
    <property type="term" value="P:negative regulation of bacterial-type flagellum-dependent cell motility"/>
    <property type="evidence" value="ECO:0007669"/>
    <property type="project" value="TreeGrafter"/>
</dbReference>
<evidence type="ECO:0000256" key="2">
    <source>
        <dbReference type="ARBA" id="ARBA00034247"/>
    </source>
</evidence>
<evidence type="ECO:0000256" key="1">
    <source>
        <dbReference type="ARBA" id="ARBA00012528"/>
    </source>
</evidence>
<dbReference type="PROSITE" id="PS50887">
    <property type="entry name" value="GGDEF"/>
    <property type="match status" value="1"/>
</dbReference>
<dbReference type="SMART" id="SM00267">
    <property type="entry name" value="GGDEF"/>
    <property type="match status" value="1"/>
</dbReference>
<keyword evidence="3" id="KW-1133">Transmembrane helix</keyword>
<dbReference type="EC" id="2.7.7.65" evidence="1"/>
<dbReference type="OrthoDB" id="8554767at2"/>
<accession>A0A238ZV01</accession>
<feature type="transmembrane region" description="Helical" evidence="3">
    <location>
        <begin position="56"/>
        <end position="79"/>
    </location>
</feature>
<keyword evidence="6" id="KW-1185">Reference proteome</keyword>
<dbReference type="Pfam" id="PF00990">
    <property type="entry name" value="GGDEF"/>
    <property type="match status" value="1"/>
</dbReference>
<gene>
    <name evidence="5" type="ORF">SAMN04488503_1638</name>
</gene>
<protein>
    <recommendedName>
        <fullName evidence="1">diguanylate cyclase</fullName>
        <ecNumber evidence="1">2.7.7.65</ecNumber>
    </recommendedName>
</protein>
<dbReference type="GO" id="GO:0052621">
    <property type="term" value="F:diguanylate cyclase activity"/>
    <property type="evidence" value="ECO:0007669"/>
    <property type="project" value="UniProtKB-EC"/>
</dbReference>
<organism evidence="5 6">
    <name type="scientific">Humidesulfovibrio mexicanus</name>
    <dbReference type="NCBI Taxonomy" id="147047"/>
    <lineage>
        <taxon>Bacteria</taxon>
        <taxon>Pseudomonadati</taxon>
        <taxon>Thermodesulfobacteriota</taxon>
        <taxon>Desulfovibrionia</taxon>
        <taxon>Desulfovibrionales</taxon>
        <taxon>Desulfovibrionaceae</taxon>
        <taxon>Humidesulfovibrio</taxon>
    </lineage>
</organism>
<name>A0A238ZV01_9BACT</name>
<feature type="domain" description="GGDEF" evidence="4">
    <location>
        <begin position="130"/>
        <end position="257"/>
    </location>
</feature>
<proteinExistence type="predicted"/>
<dbReference type="GO" id="GO:0043709">
    <property type="term" value="P:cell adhesion involved in single-species biofilm formation"/>
    <property type="evidence" value="ECO:0007669"/>
    <property type="project" value="TreeGrafter"/>
</dbReference>
<feature type="transmembrane region" description="Helical" evidence="3">
    <location>
        <begin position="20"/>
        <end position="44"/>
    </location>
</feature>
<dbReference type="Proteomes" id="UP000198324">
    <property type="component" value="Unassembled WGS sequence"/>
</dbReference>
<dbReference type="RefSeq" id="WP_089273588.1">
    <property type="nucleotide sequence ID" value="NZ_FZOC01000003.1"/>
</dbReference>
<dbReference type="CDD" id="cd01949">
    <property type="entry name" value="GGDEF"/>
    <property type="match status" value="1"/>
</dbReference>
<dbReference type="GO" id="GO:0005886">
    <property type="term" value="C:plasma membrane"/>
    <property type="evidence" value="ECO:0007669"/>
    <property type="project" value="TreeGrafter"/>
</dbReference>
<dbReference type="PANTHER" id="PTHR45138:SF9">
    <property type="entry name" value="DIGUANYLATE CYCLASE DGCM-RELATED"/>
    <property type="match status" value="1"/>
</dbReference>
<keyword evidence="3" id="KW-0472">Membrane</keyword>